<gene>
    <name evidence="1" type="primary">ERF2</name>
    <name evidence="1" type="ORF">N8T08_008879</name>
</gene>
<keyword evidence="2" id="KW-1185">Reference proteome</keyword>
<name>A0ACC3AVH4_9EURO</name>
<proteinExistence type="predicted"/>
<evidence type="ECO:0000313" key="1">
    <source>
        <dbReference type="EMBL" id="KAK1141615.1"/>
    </source>
</evidence>
<keyword evidence="1" id="KW-0012">Acyltransferase</keyword>
<protein>
    <submittedName>
        <fullName evidence="1">Eukaryotic peptide chain release factor GTP-binding subunit</fullName>
        <ecNumber evidence="1">2.3.1.225</ecNumber>
    </submittedName>
</protein>
<dbReference type="Proteomes" id="UP001177260">
    <property type="component" value="Unassembled WGS sequence"/>
</dbReference>
<organism evidence="1 2">
    <name type="scientific">Aspergillus melleus</name>
    <dbReference type="NCBI Taxonomy" id="138277"/>
    <lineage>
        <taxon>Eukaryota</taxon>
        <taxon>Fungi</taxon>
        <taxon>Dikarya</taxon>
        <taxon>Ascomycota</taxon>
        <taxon>Pezizomycotina</taxon>
        <taxon>Eurotiomycetes</taxon>
        <taxon>Eurotiomycetidae</taxon>
        <taxon>Eurotiales</taxon>
        <taxon>Aspergillaceae</taxon>
        <taxon>Aspergillus</taxon>
        <taxon>Aspergillus subgen. Circumdati</taxon>
    </lineage>
</organism>
<accession>A0ACC3AVH4</accession>
<sequence length="619" mass="68405">MNLPETPDSDAPSPPSAQHALGIPRPPSVGGISSRVTDMSDDGENSQTWTGGSQTYTAGAPSQPPRSLPSVSRRAPPPARSSVITSISQATTNRPESSGSRLSRTHIPSLAAQGFFRPMSSQRLQAHRGRPVTKGATESSVGDWDDDATQNRTSLVSNSTIPQSPIPQEAPPSRGTEFTDPIIPDRNTSNASPTGNTTARSLGESARLLHERDRANRPTPAHLNLNLAANYNNSNNHETPPRSSLSFLSLQNRSLRPEHRDGRAHERLSSAGSSPESLDKQNRTVNKGSQGKNYEYFTGNTLFCGGGRLQNSRDKPVNIATGIFVVAPSALFFAFSAPWLWHHISPAIPILFAYLFFVCFSSFIHASVVDPGIIPRNLQPMPPPESDDPLTIGPPTNDWVMVKLATSEVAAMDVPVKYCKTCSIWRPPRCYHCRVCDNCVETLDHHCVWLNNCVGRRNYRYFFTFVSSSTLLALFLLGASLAHVLVYRSQEAISFGTAINKLRVPWAMVIYGAVAAPYPASLWAYHFFLVGRGETTREYLNSHKFAKADRHRPFTQGNILANWIAVFARPRPPTYMQFKKPYNEGDQRLSTMKRKYLPRDVEAQADMEMQHVPSSQQQN</sequence>
<dbReference type="EC" id="2.3.1.225" evidence="1"/>
<keyword evidence="1" id="KW-0808">Transferase</keyword>
<dbReference type="EMBL" id="JAOPJF010000061">
    <property type="protein sequence ID" value="KAK1141615.1"/>
    <property type="molecule type" value="Genomic_DNA"/>
</dbReference>
<evidence type="ECO:0000313" key="2">
    <source>
        <dbReference type="Proteomes" id="UP001177260"/>
    </source>
</evidence>
<reference evidence="1 2" key="1">
    <citation type="journal article" date="2023" name="ACS Omega">
        <title>Identification of the Neoaspergillic Acid Biosynthesis Gene Cluster by Establishing an In Vitro CRISPR-Ribonucleoprotein Genetic System in Aspergillus melleus.</title>
        <authorList>
            <person name="Yuan B."/>
            <person name="Grau M.F."/>
            <person name="Murata R.M."/>
            <person name="Torok T."/>
            <person name="Venkateswaran K."/>
            <person name="Stajich J.E."/>
            <person name="Wang C.C.C."/>
        </authorList>
    </citation>
    <scope>NUCLEOTIDE SEQUENCE [LARGE SCALE GENOMIC DNA]</scope>
    <source>
        <strain evidence="1 2">IMV 1140</strain>
    </source>
</reference>
<comment type="caution">
    <text evidence="1">The sequence shown here is derived from an EMBL/GenBank/DDBJ whole genome shotgun (WGS) entry which is preliminary data.</text>
</comment>